<evidence type="ECO:0000256" key="5">
    <source>
        <dbReference type="ARBA" id="ARBA00022801"/>
    </source>
</evidence>
<organism evidence="11 12">
    <name type="scientific">Aliarcobacter cibarius</name>
    <dbReference type="NCBI Taxonomy" id="255507"/>
    <lineage>
        <taxon>Bacteria</taxon>
        <taxon>Pseudomonadati</taxon>
        <taxon>Campylobacterota</taxon>
        <taxon>Epsilonproteobacteria</taxon>
        <taxon>Campylobacterales</taxon>
        <taxon>Arcobacteraceae</taxon>
        <taxon>Aliarcobacter</taxon>
    </lineage>
</organism>
<dbReference type="PANTHER" id="PTHR30582:SF24">
    <property type="entry name" value="L,D-TRANSPEPTIDASE ERFK_SRFK-RELATED"/>
    <property type="match status" value="1"/>
</dbReference>
<dbReference type="PROSITE" id="PS52029">
    <property type="entry name" value="LD_TPASE"/>
    <property type="match status" value="1"/>
</dbReference>
<comment type="caution">
    <text evidence="11">The sequence shown here is derived from an EMBL/GenBank/DDBJ whole genome shotgun (WGS) entry which is preliminary data.</text>
</comment>
<evidence type="ECO:0000313" key="12">
    <source>
        <dbReference type="Proteomes" id="UP000305417"/>
    </source>
</evidence>
<protein>
    <submittedName>
        <fullName evidence="11">L,D-transpeptidase</fullName>
    </submittedName>
</protein>
<evidence type="ECO:0000313" key="11">
    <source>
        <dbReference type="EMBL" id="TLT01120.1"/>
    </source>
</evidence>
<dbReference type="InterPro" id="IPR005490">
    <property type="entry name" value="LD_TPept_cat_dom"/>
</dbReference>
<comment type="pathway">
    <text evidence="1 9">Cell wall biogenesis; peptidoglycan biosynthesis.</text>
</comment>
<evidence type="ECO:0000256" key="4">
    <source>
        <dbReference type="ARBA" id="ARBA00022679"/>
    </source>
</evidence>
<keyword evidence="6 9" id="KW-0133">Cell shape</keyword>
<dbReference type="PANTHER" id="PTHR30582">
    <property type="entry name" value="L,D-TRANSPEPTIDASE"/>
    <property type="match status" value="1"/>
</dbReference>
<keyword evidence="4" id="KW-0808">Transferase</keyword>
<evidence type="ECO:0000256" key="8">
    <source>
        <dbReference type="ARBA" id="ARBA00023316"/>
    </source>
</evidence>
<sequence>MNNEPINIPKVEKEKPIINKVETKKVEEVKTNIKEKEADTQLIYLGTKKELVEDEDRVTSNIEEELRDISFKEFDENEEKNKDSTALLKALNMSNSKDYEISNKSLQDYEELIIEVDSNKNVMKLKSKFGKNTKELKTYNVSTAKNGVKKPLGEGRISSISLNPVWYPTNDTRKSFEKKGIILPNVVAPNHKYNYMGAAKLNLTHIVDGNQTYRIHGTLNEKSIGSKESAGCIRMRNSDVLELAKIVQDFFETKGPSKVKVILL</sequence>
<dbReference type="SUPFAM" id="SSF141523">
    <property type="entry name" value="L,D-transpeptidase catalytic domain-like"/>
    <property type="match status" value="1"/>
</dbReference>
<evidence type="ECO:0000256" key="2">
    <source>
        <dbReference type="ARBA" id="ARBA00005992"/>
    </source>
</evidence>
<keyword evidence="5" id="KW-0378">Hydrolase</keyword>
<dbReference type="InterPro" id="IPR050979">
    <property type="entry name" value="LD-transpeptidase"/>
</dbReference>
<dbReference type="Proteomes" id="UP000305417">
    <property type="component" value="Unassembled WGS sequence"/>
</dbReference>
<accession>A0ABY2V6H8</accession>
<feature type="domain" description="L,D-TPase catalytic" evidence="10">
    <location>
        <begin position="112"/>
        <end position="262"/>
    </location>
</feature>
<comment type="similarity">
    <text evidence="2">Belongs to the YkuD family.</text>
</comment>
<dbReference type="InterPro" id="IPR038063">
    <property type="entry name" value="Transpep_catalytic_dom"/>
</dbReference>
<evidence type="ECO:0000256" key="9">
    <source>
        <dbReference type="PROSITE-ProRule" id="PRU01373"/>
    </source>
</evidence>
<dbReference type="Gene3D" id="2.40.440.10">
    <property type="entry name" value="L,D-transpeptidase catalytic domain-like"/>
    <property type="match status" value="1"/>
</dbReference>
<feature type="active site" description="Nucleophile" evidence="9">
    <location>
        <position position="232"/>
    </location>
</feature>
<evidence type="ECO:0000256" key="3">
    <source>
        <dbReference type="ARBA" id="ARBA00022676"/>
    </source>
</evidence>
<dbReference type="CDD" id="cd16913">
    <property type="entry name" value="YkuD_like"/>
    <property type="match status" value="1"/>
</dbReference>
<reference evidence="11 12" key="1">
    <citation type="submission" date="2019-05" db="EMBL/GenBank/DDBJ databases">
        <title>Arcobacter cibarius and Arcobacter thereius providing challenges in identification an antibiotic susceptibility and Quinolone resistance.</title>
        <authorList>
            <person name="Busch A."/>
            <person name="Hanel I."/>
            <person name="Hotzel H."/>
            <person name="Tomaso H."/>
        </authorList>
    </citation>
    <scope>NUCLEOTIDE SEQUENCE [LARGE SCALE GENOMIC DNA]</scope>
    <source>
        <strain evidence="11 12">16CS0831-2</strain>
    </source>
</reference>
<dbReference type="EMBL" id="VBUC01000004">
    <property type="protein sequence ID" value="TLT01120.1"/>
    <property type="molecule type" value="Genomic_DNA"/>
</dbReference>
<evidence type="ECO:0000256" key="7">
    <source>
        <dbReference type="ARBA" id="ARBA00022984"/>
    </source>
</evidence>
<proteinExistence type="inferred from homology"/>
<keyword evidence="7 9" id="KW-0573">Peptidoglycan synthesis</keyword>
<evidence type="ECO:0000259" key="10">
    <source>
        <dbReference type="PROSITE" id="PS52029"/>
    </source>
</evidence>
<evidence type="ECO:0000256" key="1">
    <source>
        <dbReference type="ARBA" id="ARBA00004752"/>
    </source>
</evidence>
<feature type="active site" description="Proton donor/acceptor" evidence="9">
    <location>
        <position position="216"/>
    </location>
</feature>
<name>A0ABY2V6H8_9BACT</name>
<evidence type="ECO:0000256" key="6">
    <source>
        <dbReference type="ARBA" id="ARBA00022960"/>
    </source>
</evidence>
<keyword evidence="3" id="KW-0328">Glycosyltransferase</keyword>
<gene>
    <name evidence="11" type="ORF">FE247_02595</name>
</gene>
<dbReference type="Pfam" id="PF03734">
    <property type="entry name" value="YkuD"/>
    <property type="match status" value="1"/>
</dbReference>
<keyword evidence="8 9" id="KW-0961">Cell wall biogenesis/degradation</keyword>
<keyword evidence="12" id="KW-1185">Reference proteome</keyword>